<feature type="domain" description="HPt" evidence="25">
    <location>
        <begin position="1289"/>
        <end position="1387"/>
    </location>
</feature>
<feature type="domain" description="PAC" evidence="23">
    <location>
        <begin position="550"/>
        <end position="602"/>
    </location>
</feature>
<feature type="domain" description="Response regulatory" evidence="21">
    <location>
        <begin position="1131"/>
        <end position="1248"/>
    </location>
</feature>
<keyword evidence="5 17" id="KW-0597">Phosphoprotein</keyword>
<dbReference type="NCBIfam" id="TIGR00229">
    <property type="entry name" value="sensory_box"/>
    <property type="match status" value="2"/>
</dbReference>
<keyword evidence="8" id="KW-0547">Nucleotide-binding</keyword>
<evidence type="ECO:0000259" key="21">
    <source>
        <dbReference type="PROSITE" id="PS50110"/>
    </source>
</evidence>
<dbReference type="InterPro" id="IPR003018">
    <property type="entry name" value="GAF"/>
</dbReference>
<dbReference type="PROSITE" id="PS50894">
    <property type="entry name" value="HPT"/>
    <property type="match status" value="1"/>
</dbReference>
<dbReference type="Gene3D" id="3.30.565.10">
    <property type="entry name" value="Histidine kinase-like ATPase, C-terminal domain"/>
    <property type="match status" value="1"/>
</dbReference>
<dbReference type="GO" id="GO:0005886">
    <property type="term" value="C:plasma membrane"/>
    <property type="evidence" value="ECO:0007669"/>
    <property type="project" value="UniProtKB-SubCell"/>
</dbReference>
<evidence type="ECO:0000256" key="16">
    <source>
        <dbReference type="PROSITE-ProRule" id="PRU00110"/>
    </source>
</evidence>
<dbReference type="SMART" id="SM00448">
    <property type="entry name" value="REC"/>
    <property type="match status" value="2"/>
</dbReference>
<feature type="domain" description="Histidine kinase" evidence="20">
    <location>
        <begin position="740"/>
        <end position="961"/>
    </location>
</feature>
<dbReference type="InterPro" id="IPR035965">
    <property type="entry name" value="PAS-like_dom_sf"/>
</dbReference>
<feature type="modified residue" description="4-aspartylphosphate" evidence="17">
    <location>
        <position position="1034"/>
    </location>
</feature>
<dbReference type="Pfam" id="PF02518">
    <property type="entry name" value="HATPase_c"/>
    <property type="match status" value="1"/>
</dbReference>
<feature type="domain" description="PAS" evidence="22">
    <location>
        <begin position="603"/>
        <end position="645"/>
    </location>
</feature>
<feature type="transmembrane region" description="Helical" evidence="19">
    <location>
        <begin position="15"/>
        <end position="33"/>
    </location>
</feature>
<dbReference type="SUPFAM" id="SSF55874">
    <property type="entry name" value="ATPase domain of HSP90 chaperone/DNA topoisomerase II/histidine kinase"/>
    <property type="match status" value="1"/>
</dbReference>
<sequence length="1477" mass="162219">MTRVLALLERLPLRIKLILGFAALGALVLVLGVQSLRTQDSLKADMRRLYQQELAGMEHLQEARVQMPHLVQGLQHAVNGDSEVVRSKGVEQFREARKNLQEALQLAQPTLWRQENQERFATFEVLLKRLLQDGEAALQLAGAGDQAQASRLINSVLFQGLDERVDDLLKQMARAKQASIHDTAKQIAEFAGRSTRLTYQLLLGGLTLALLMGWLISRSIRLPLYRVRAAVDELTAGRLDGTIPHTDLQNETGDLARAIATLQTESQQLERQRWVKAQAELLQTNLPQAETPHELAQVFLRHMASMLGIGRGVLYSVQEHNESLQLIGSYATDPDSPPASTVTFGAGLLGQCALDRAPRELQGLMQSFGRLHSQLGEVPASYLLVQPVVRGERLLGVLELAGHQPLGPREQSLLQEAMPRLAGAMAVMERHLAVQSLLVETRRQADEMGEQALRLELQSKELEAQQSALRATKAWYRAILEAAPDGMIVINAEGEILITNPQLDTLFGYAPGELVGEAIERLVPDAARGQHVALRNGFIAHGSTRQMGAKLDDLKGLRKDGSLFSVEIGLSHLPLLEGRGTCICASVRDVSERRQMQAALKSSETQLRAVLDSSPVAMLIRDDEGRLSYCNPELESLFGVDREQFGEMDENLFWCDAQAHSRFLDAAAKGAVINFEASLQRSAGERFDVLLSAVPLIPGERSSASWYYDITDRKAAEAQVQLAREIAEEATRAKSEFLANMSHEIRTPMNAIIGMSHLALRTELDNRQRNYIVKVHRSAENLLGIINDILDFSKIEAGRMDLELIPFRLEDVLENFTNVVGLKAEDKGLELLYSTVANLPTALIGDPLRLGQVLANLGNNATKFTEHGEIVLGIERVGSEEGKVELHFWVRDTGIGMSEEQCQRIFQSFIQADSSTTRKYGGTGLGLSISKRLVELMDGRIWVESTLGVGSTFHFCVSLGIQAEAPVRRMFTADELLGIRVLVVDDNASAREILSVMAHSFGVEVDVAESGRMALRMLVQAEKASLPFDLVLMDWRMPGMDGVETVRQMRSSNLTRTPSVIMVTALDREELLEQAKLQHVQLPVVLTKPVTPSTLLESIGTVFGKVPQTGTRASERNEQSADHMARLKGARLLLVEDNELNRELACDLLQGAGIELEQAFDGQQALDLLARDSDFDGVLMDCQMPVMDGYTATRRIRQQSNFAALPIIAMTADAMAVDRERALACGMNDHLSKPLDVDAMFATLAKWIKPRLGRSGQAQELNDPQISASLPTELEGIDKVAGLTACSGKEALYLRLLRKFHATQFCFVEQFQAALADPDPTAATRMAHTLRGNAGNIGAKSVAQAAAQLEQACRAGEPSKVVQSNLSEVEQHLMPVLSALSRLGEVNPASVEQALPSGPTISGRLARLRRLLADSDTAAIGALGEMRGLSLGDALAQRLDLVAQQLERFDFERALELLQGEIQHFVSTDDDNVGEIE</sequence>
<dbReference type="PANTHER" id="PTHR45339">
    <property type="entry name" value="HYBRID SIGNAL TRANSDUCTION HISTIDINE KINASE J"/>
    <property type="match status" value="1"/>
</dbReference>
<evidence type="ECO:0000256" key="7">
    <source>
        <dbReference type="ARBA" id="ARBA00022692"/>
    </source>
</evidence>
<dbReference type="CDD" id="cd00082">
    <property type="entry name" value="HisKA"/>
    <property type="match status" value="1"/>
</dbReference>
<evidence type="ECO:0000256" key="5">
    <source>
        <dbReference type="ARBA" id="ARBA00022553"/>
    </source>
</evidence>
<evidence type="ECO:0000256" key="2">
    <source>
        <dbReference type="ARBA" id="ARBA00004651"/>
    </source>
</evidence>
<feature type="domain" description="HAMP" evidence="24">
    <location>
        <begin position="218"/>
        <end position="271"/>
    </location>
</feature>
<evidence type="ECO:0000256" key="14">
    <source>
        <dbReference type="ARBA" id="ARBA00064003"/>
    </source>
</evidence>
<keyword evidence="6" id="KW-0808">Transferase</keyword>
<dbReference type="Pfam" id="PF00072">
    <property type="entry name" value="Response_reg"/>
    <property type="match status" value="2"/>
</dbReference>
<dbReference type="SUPFAM" id="SSF55781">
    <property type="entry name" value="GAF domain-like"/>
    <property type="match status" value="1"/>
</dbReference>
<dbReference type="Gene3D" id="1.20.120.160">
    <property type="entry name" value="HPT domain"/>
    <property type="match status" value="1"/>
</dbReference>
<dbReference type="Gene3D" id="3.30.450.40">
    <property type="match status" value="1"/>
</dbReference>
<evidence type="ECO:0000256" key="10">
    <source>
        <dbReference type="ARBA" id="ARBA00022840"/>
    </source>
</evidence>
<dbReference type="Pfam" id="PF13185">
    <property type="entry name" value="GAF_2"/>
    <property type="match status" value="1"/>
</dbReference>
<dbReference type="Pfam" id="PF00989">
    <property type="entry name" value="PAS"/>
    <property type="match status" value="1"/>
</dbReference>
<evidence type="ECO:0000259" key="25">
    <source>
        <dbReference type="PROSITE" id="PS50894"/>
    </source>
</evidence>
<dbReference type="SUPFAM" id="SSF47226">
    <property type="entry name" value="Histidine-containing phosphotransfer domain, HPT domain"/>
    <property type="match status" value="1"/>
</dbReference>
<evidence type="ECO:0000259" key="24">
    <source>
        <dbReference type="PROSITE" id="PS50885"/>
    </source>
</evidence>
<accession>A0A1H5DCC1</accession>
<dbReference type="FunFam" id="1.10.287.130:FF:000002">
    <property type="entry name" value="Two-component osmosensing histidine kinase"/>
    <property type="match status" value="1"/>
</dbReference>
<dbReference type="SUPFAM" id="SSF55785">
    <property type="entry name" value="PYP-like sensor domain (PAS domain)"/>
    <property type="match status" value="2"/>
</dbReference>
<keyword evidence="10" id="KW-0067">ATP-binding</keyword>
<dbReference type="CDD" id="cd00130">
    <property type="entry name" value="PAS"/>
    <property type="match status" value="2"/>
</dbReference>
<dbReference type="InterPro" id="IPR000014">
    <property type="entry name" value="PAS"/>
</dbReference>
<dbReference type="InterPro" id="IPR005467">
    <property type="entry name" value="His_kinase_dom"/>
</dbReference>
<evidence type="ECO:0000256" key="12">
    <source>
        <dbReference type="ARBA" id="ARBA00023012"/>
    </source>
</evidence>
<dbReference type="InterPro" id="IPR008207">
    <property type="entry name" value="Sig_transdc_His_kin_Hpt_dom"/>
</dbReference>
<dbReference type="InterPro" id="IPR000700">
    <property type="entry name" value="PAS-assoc_C"/>
</dbReference>
<dbReference type="SMART" id="SM00304">
    <property type="entry name" value="HAMP"/>
    <property type="match status" value="1"/>
</dbReference>
<dbReference type="InterPro" id="IPR013767">
    <property type="entry name" value="PAS_fold"/>
</dbReference>
<dbReference type="InterPro" id="IPR011006">
    <property type="entry name" value="CheY-like_superfamily"/>
</dbReference>
<dbReference type="InterPro" id="IPR029016">
    <property type="entry name" value="GAF-like_dom_sf"/>
</dbReference>
<dbReference type="Pfam" id="PF12729">
    <property type="entry name" value="4HB_MCP_1"/>
    <property type="match status" value="1"/>
</dbReference>
<feature type="coiled-coil region" evidence="18">
    <location>
        <begin position="438"/>
        <end position="472"/>
    </location>
</feature>
<dbReference type="Gene3D" id="3.40.50.2300">
    <property type="match status" value="2"/>
</dbReference>
<evidence type="ECO:0000256" key="18">
    <source>
        <dbReference type="SAM" id="Coils"/>
    </source>
</evidence>
<evidence type="ECO:0000256" key="11">
    <source>
        <dbReference type="ARBA" id="ARBA00022989"/>
    </source>
</evidence>
<dbReference type="SUPFAM" id="SSF52172">
    <property type="entry name" value="CheY-like"/>
    <property type="match status" value="2"/>
</dbReference>
<evidence type="ECO:0000259" key="22">
    <source>
        <dbReference type="PROSITE" id="PS50112"/>
    </source>
</evidence>
<dbReference type="GO" id="GO:0000155">
    <property type="term" value="F:phosphorelay sensor kinase activity"/>
    <property type="evidence" value="ECO:0007669"/>
    <property type="project" value="InterPro"/>
</dbReference>
<dbReference type="GO" id="GO:0006355">
    <property type="term" value="P:regulation of DNA-templated transcription"/>
    <property type="evidence" value="ECO:0007669"/>
    <property type="project" value="InterPro"/>
</dbReference>
<dbReference type="SMART" id="SM00091">
    <property type="entry name" value="PAS"/>
    <property type="match status" value="2"/>
</dbReference>
<dbReference type="PANTHER" id="PTHR45339:SF1">
    <property type="entry name" value="HYBRID SIGNAL TRANSDUCTION HISTIDINE KINASE J"/>
    <property type="match status" value="1"/>
</dbReference>
<evidence type="ECO:0000256" key="17">
    <source>
        <dbReference type="PROSITE-ProRule" id="PRU00169"/>
    </source>
</evidence>
<keyword evidence="4" id="KW-1003">Cell membrane</keyword>
<dbReference type="EMBL" id="FNTF01000002">
    <property type="protein sequence ID" value="SED76428.1"/>
    <property type="molecule type" value="Genomic_DNA"/>
</dbReference>
<organism evidence="26 27">
    <name type="scientific">Pseudomonas frederiksbergensis</name>
    <dbReference type="NCBI Taxonomy" id="104087"/>
    <lineage>
        <taxon>Bacteria</taxon>
        <taxon>Pseudomonadati</taxon>
        <taxon>Pseudomonadota</taxon>
        <taxon>Gammaproteobacteria</taxon>
        <taxon>Pseudomonadales</taxon>
        <taxon>Pseudomonadaceae</taxon>
        <taxon>Pseudomonas</taxon>
    </lineage>
</organism>
<evidence type="ECO:0000259" key="20">
    <source>
        <dbReference type="PROSITE" id="PS50109"/>
    </source>
</evidence>
<evidence type="ECO:0000259" key="23">
    <source>
        <dbReference type="PROSITE" id="PS50113"/>
    </source>
</evidence>
<evidence type="ECO:0000313" key="27">
    <source>
        <dbReference type="Proteomes" id="UP000183114"/>
    </source>
</evidence>
<dbReference type="SMART" id="SM00387">
    <property type="entry name" value="HATPase_c"/>
    <property type="match status" value="1"/>
</dbReference>
<dbReference type="SUPFAM" id="SSF158472">
    <property type="entry name" value="HAMP domain-like"/>
    <property type="match status" value="1"/>
</dbReference>
<comment type="subunit">
    <text evidence="14">At low DSF concentrations, interacts with RpfF.</text>
</comment>
<dbReference type="Pfam" id="PF13188">
    <property type="entry name" value="PAS_8"/>
    <property type="match status" value="1"/>
</dbReference>
<evidence type="ECO:0000256" key="8">
    <source>
        <dbReference type="ARBA" id="ARBA00022741"/>
    </source>
</evidence>
<dbReference type="SUPFAM" id="SSF47384">
    <property type="entry name" value="Homodimeric domain of signal transducing histidine kinase"/>
    <property type="match status" value="1"/>
</dbReference>
<gene>
    <name evidence="26" type="ORF">SAMN04490185_4137</name>
</gene>
<dbReference type="PROSITE" id="PS50112">
    <property type="entry name" value="PAS"/>
    <property type="match status" value="2"/>
</dbReference>
<evidence type="ECO:0000256" key="13">
    <source>
        <dbReference type="ARBA" id="ARBA00023136"/>
    </source>
</evidence>
<dbReference type="Pfam" id="PF01627">
    <property type="entry name" value="Hpt"/>
    <property type="match status" value="1"/>
</dbReference>
<feature type="modified residue" description="4-aspartylphosphate" evidence="17">
    <location>
        <position position="1181"/>
    </location>
</feature>
<dbReference type="CDD" id="cd17546">
    <property type="entry name" value="REC_hyHK_CKI1_RcsC-like"/>
    <property type="match status" value="2"/>
</dbReference>
<evidence type="ECO:0000313" key="26">
    <source>
        <dbReference type="EMBL" id="SED76428.1"/>
    </source>
</evidence>
<dbReference type="InterPro" id="IPR024478">
    <property type="entry name" value="HlyB_4HB_MCP"/>
</dbReference>
<dbReference type="EC" id="2.7.13.3" evidence="3"/>
<keyword evidence="11 19" id="KW-1133">Transmembrane helix</keyword>
<dbReference type="Gene3D" id="6.10.340.10">
    <property type="match status" value="1"/>
</dbReference>
<dbReference type="PROSITE" id="PS50110">
    <property type="entry name" value="RESPONSE_REGULATORY"/>
    <property type="match status" value="2"/>
</dbReference>
<dbReference type="InterPro" id="IPR003594">
    <property type="entry name" value="HATPase_dom"/>
</dbReference>
<name>A0A1H5DCC1_9PSED</name>
<keyword evidence="13 19" id="KW-0472">Membrane</keyword>
<dbReference type="InterPro" id="IPR036097">
    <property type="entry name" value="HisK_dim/P_sf"/>
</dbReference>
<comment type="catalytic activity">
    <reaction evidence="1">
        <text>ATP + protein L-histidine = ADP + protein N-phospho-L-histidine.</text>
        <dbReference type="EC" id="2.7.13.3"/>
    </reaction>
</comment>
<evidence type="ECO:0000256" key="6">
    <source>
        <dbReference type="ARBA" id="ARBA00022679"/>
    </source>
</evidence>
<dbReference type="PROSITE" id="PS50109">
    <property type="entry name" value="HIS_KIN"/>
    <property type="match status" value="1"/>
</dbReference>
<dbReference type="PROSITE" id="PS50885">
    <property type="entry name" value="HAMP"/>
    <property type="match status" value="1"/>
</dbReference>
<dbReference type="InterPro" id="IPR036641">
    <property type="entry name" value="HPT_dom_sf"/>
</dbReference>
<feature type="transmembrane region" description="Helical" evidence="19">
    <location>
        <begin position="197"/>
        <end position="216"/>
    </location>
</feature>
<dbReference type="InterPro" id="IPR004358">
    <property type="entry name" value="Sig_transdc_His_kin-like_C"/>
</dbReference>
<dbReference type="PRINTS" id="PR00344">
    <property type="entry name" value="BCTRLSENSOR"/>
</dbReference>
<proteinExistence type="predicted"/>
<dbReference type="RefSeq" id="WP_074876974.1">
    <property type="nucleotide sequence ID" value="NZ_FNTF01000002.1"/>
</dbReference>
<dbReference type="Gene3D" id="3.30.450.20">
    <property type="entry name" value="PAS domain"/>
    <property type="match status" value="2"/>
</dbReference>
<keyword evidence="12" id="KW-0902">Two-component regulatory system</keyword>
<evidence type="ECO:0000256" key="9">
    <source>
        <dbReference type="ARBA" id="ARBA00022777"/>
    </source>
</evidence>
<comment type="subcellular location">
    <subcellularLocation>
        <location evidence="2">Cell membrane</location>
        <topology evidence="2">Multi-pass membrane protein</topology>
    </subcellularLocation>
</comment>
<evidence type="ECO:0000256" key="1">
    <source>
        <dbReference type="ARBA" id="ARBA00000085"/>
    </source>
</evidence>
<protein>
    <recommendedName>
        <fullName evidence="15">Sensory/regulatory protein RpfC</fullName>
        <ecNumber evidence="3">2.7.13.3</ecNumber>
    </recommendedName>
</protein>
<dbReference type="Gene3D" id="1.10.287.130">
    <property type="match status" value="1"/>
</dbReference>
<dbReference type="FunFam" id="3.30.565.10:FF:000010">
    <property type="entry name" value="Sensor histidine kinase RcsC"/>
    <property type="match status" value="1"/>
</dbReference>
<dbReference type="Pfam" id="PF00512">
    <property type="entry name" value="HisKA"/>
    <property type="match status" value="1"/>
</dbReference>
<evidence type="ECO:0000256" key="19">
    <source>
        <dbReference type="SAM" id="Phobius"/>
    </source>
</evidence>
<feature type="modified residue" description="Phosphohistidine" evidence="16">
    <location>
        <position position="1328"/>
    </location>
</feature>
<dbReference type="GO" id="GO:0005524">
    <property type="term" value="F:ATP binding"/>
    <property type="evidence" value="ECO:0007669"/>
    <property type="project" value="UniProtKB-KW"/>
</dbReference>
<dbReference type="SMART" id="SM00073">
    <property type="entry name" value="HPT"/>
    <property type="match status" value="1"/>
</dbReference>
<dbReference type="CDD" id="cd16922">
    <property type="entry name" value="HATPase_EvgS-ArcB-TorS-like"/>
    <property type="match status" value="1"/>
</dbReference>
<dbReference type="PROSITE" id="PS50113">
    <property type="entry name" value="PAC"/>
    <property type="match status" value="1"/>
</dbReference>
<keyword evidence="9" id="KW-0418">Kinase</keyword>
<evidence type="ECO:0000256" key="3">
    <source>
        <dbReference type="ARBA" id="ARBA00012438"/>
    </source>
</evidence>
<dbReference type="InterPro" id="IPR003661">
    <property type="entry name" value="HisK_dim/P_dom"/>
</dbReference>
<dbReference type="SMART" id="SM00388">
    <property type="entry name" value="HisKA"/>
    <property type="match status" value="1"/>
</dbReference>
<feature type="domain" description="PAS" evidence="22">
    <location>
        <begin position="472"/>
        <end position="525"/>
    </location>
</feature>
<dbReference type="InterPro" id="IPR001789">
    <property type="entry name" value="Sig_transdc_resp-reg_receiver"/>
</dbReference>
<reference evidence="26 27" key="1">
    <citation type="submission" date="2016-10" db="EMBL/GenBank/DDBJ databases">
        <authorList>
            <person name="de Groot N.N."/>
        </authorList>
    </citation>
    <scope>NUCLEOTIDE SEQUENCE [LARGE SCALE GENOMIC DNA]</scope>
    <source>
        <strain evidence="26 27">BS3655</strain>
    </source>
</reference>
<dbReference type="Proteomes" id="UP000183114">
    <property type="component" value="Unassembled WGS sequence"/>
</dbReference>
<dbReference type="InterPro" id="IPR003660">
    <property type="entry name" value="HAMP_dom"/>
</dbReference>
<keyword evidence="7 19" id="KW-0812">Transmembrane</keyword>
<dbReference type="InterPro" id="IPR036890">
    <property type="entry name" value="HATPase_C_sf"/>
</dbReference>
<evidence type="ECO:0000256" key="4">
    <source>
        <dbReference type="ARBA" id="ARBA00022475"/>
    </source>
</evidence>
<evidence type="ECO:0000256" key="15">
    <source>
        <dbReference type="ARBA" id="ARBA00068150"/>
    </source>
</evidence>
<feature type="domain" description="Response regulatory" evidence="21">
    <location>
        <begin position="980"/>
        <end position="1103"/>
    </location>
</feature>
<keyword evidence="18" id="KW-0175">Coiled coil</keyword>